<sequence length="214" mass="25614">MKQGISYEVTNNTPIFKCSFCKNCTSMEGTNMLGIKRGCCFYFPKYSLVDIKNIIKFKKDFLFNLITKKNVIIHDYFIEVKGTFDKTAYNNFWENHTEDDLLKYGDFDTSLFFKKCFFITPKGCSIDFRLRPHQCNLYLCRKLSKSSKYLRKNYSRERKDYFAYCNYIDITLSQYLKDNLLTLKNNFKQSVNFLEKIKIDNFFFSKLENISYNL</sequence>
<comment type="caution">
    <text evidence="1">The sequence shown here is derived from an EMBL/GenBank/DDBJ whole genome shotgun (WGS) entry which is preliminary data.</text>
</comment>
<evidence type="ECO:0000313" key="1">
    <source>
        <dbReference type="EMBL" id="MFL0249315.1"/>
    </source>
</evidence>
<proteinExistence type="predicted"/>
<protein>
    <recommendedName>
        <fullName evidence="3">Competence protein</fullName>
    </recommendedName>
</protein>
<dbReference type="Proteomes" id="UP001623592">
    <property type="component" value="Unassembled WGS sequence"/>
</dbReference>
<accession>A0ABW8TBJ5</accession>
<name>A0ABW8TBJ5_9CLOT</name>
<reference evidence="1 2" key="1">
    <citation type="submission" date="2024-11" db="EMBL/GenBank/DDBJ databases">
        <authorList>
            <person name="Heng Y.C."/>
            <person name="Lim A.C.H."/>
            <person name="Lee J.K.Y."/>
            <person name="Kittelmann S."/>
        </authorList>
    </citation>
    <scope>NUCLEOTIDE SEQUENCE [LARGE SCALE GENOMIC DNA]</scope>
    <source>
        <strain evidence="1 2">WILCCON 0114</strain>
    </source>
</reference>
<dbReference type="EMBL" id="JBJIAA010000002">
    <property type="protein sequence ID" value="MFL0249315.1"/>
    <property type="molecule type" value="Genomic_DNA"/>
</dbReference>
<evidence type="ECO:0008006" key="3">
    <source>
        <dbReference type="Google" id="ProtNLM"/>
    </source>
</evidence>
<evidence type="ECO:0000313" key="2">
    <source>
        <dbReference type="Proteomes" id="UP001623592"/>
    </source>
</evidence>
<organism evidence="1 2">
    <name type="scientific">Clostridium neuense</name>
    <dbReference type="NCBI Taxonomy" id="1728934"/>
    <lineage>
        <taxon>Bacteria</taxon>
        <taxon>Bacillati</taxon>
        <taxon>Bacillota</taxon>
        <taxon>Clostridia</taxon>
        <taxon>Eubacteriales</taxon>
        <taxon>Clostridiaceae</taxon>
        <taxon>Clostridium</taxon>
    </lineage>
</organism>
<keyword evidence="2" id="KW-1185">Reference proteome</keyword>
<gene>
    <name evidence="1" type="ORF">ACJDT4_02690</name>
</gene>
<dbReference type="RefSeq" id="WP_406785987.1">
    <property type="nucleotide sequence ID" value="NZ_JBJIAA010000002.1"/>
</dbReference>